<evidence type="ECO:0000313" key="2">
    <source>
        <dbReference type="EMBL" id="GAH43585.1"/>
    </source>
</evidence>
<accession>X1GFK0</accession>
<evidence type="ECO:0000259" key="1">
    <source>
        <dbReference type="PROSITE" id="PS50104"/>
    </source>
</evidence>
<gene>
    <name evidence="2" type="ORF">S03H2_11693</name>
</gene>
<sequence length="149" mass="17104">MNTLGHSTKNYLLSGKEYDLFIAHASEDKDFVTPLASLLRKKGARVWYDDFILKIGDSLRREIDKGLVQSRYGVVVLSHYFFEKHWPQKELDALVAMEQLDKSVILPIWHNIDRDSVIKYSPTLADIKATKSSQGIDVVADEIMQRLTH</sequence>
<dbReference type="InterPro" id="IPR000157">
    <property type="entry name" value="TIR_dom"/>
</dbReference>
<dbReference type="InterPro" id="IPR035897">
    <property type="entry name" value="Toll_tir_struct_dom_sf"/>
</dbReference>
<organism evidence="2">
    <name type="scientific">marine sediment metagenome</name>
    <dbReference type="NCBI Taxonomy" id="412755"/>
    <lineage>
        <taxon>unclassified sequences</taxon>
        <taxon>metagenomes</taxon>
        <taxon>ecological metagenomes</taxon>
    </lineage>
</organism>
<dbReference type="GO" id="GO:0007165">
    <property type="term" value="P:signal transduction"/>
    <property type="evidence" value="ECO:0007669"/>
    <property type="project" value="InterPro"/>
</dbReference>
<dbReference type="Pfam" id="PF13676">
    <property type="entry name" value="TIR_2"/>
    <property type="match status" value="1"/>
</dbReference>
<reference evidence="2" key="1">
    <citation type="journal article" date="2014" name="Front. Microbiol.">
        <title>High frequency of phylogenetically diverse reductive dehalogenase-homologous genes in deep subseafloor sedimentary metagenomes.</title>
        <authorList>
            <person name="Kawai M."/>
            <person name="Futagami T."/>
            <person name="Toyoda A."/>
            <person name="Takaki Y."/>
            <person name="Nishi S."/>
            <person name="Hori S."/>
            <person name="Arai W."/>
            <person name="Tsubouchi T."/>
            <person name="Morono Y."/>
            <person name="Uchiyama I."/>
            <person name="Ito T."/>
            <person name="Fujiyama A."/>
            <person name="Inagaki F."/>
            <person name="Takami H."/>
        </authorList>
    </citation>
    <scope>NUCLEOTIDE SEQUENCE</scope>
    <source>
        <strain evidence="2">Expedition CK06-06</strain>
    </source>
</reference>
<comment type="caution">
    <text evidence="2">The sequence shown here is derived from an EMBL/GenBank/DDBJ whole genome shotgun (WGS) entry which is preliminary data.</text>
</comment>
<proteinExistence type="predicted"/>
<name>X1GFK0_9ZZZZ</name>
<dbReference type="EMBL" id="BARU01005957">
    <property type="protein sequence ID" value="GAH43585.1"/>
    <property type="molecule type" value="Genomic_DNA"/>
</dbReference>
<dbReference type="AlphaFoldDB" id="X1GFK0"/>
<dbReference type="Gene3D" id="3.40.50.10140">
    <property type="entry name" value="Toll/interleukin-1 receptor homology (TIR) domain"/>
    <property type="match status" value="1"/>
</dbReference>
<dbReference type="PROSITE" id="PS50104">
    <property type="entry name" value="TIR"/>
    <property type="match status" value="1"/>
</dbReference>
<dbReference type="SUPFAM" id="SSF52200">
    <property type="entry name" value="Toll/Interleukin receptor TIR domain"/>
    <property type="match status" value="1"/>
</dbReference>
<dbReference type="SMART" id="SM00255">
    <property type="entry name" value="TIR"/>
    <property type="match status" value="1"/>
</dbReference>
<protein>
    <recommendedName>
        <fullName evidence="1">TIR domain-containing protein</fullName>
    </recommendedName>
</protein>
<feature type="domain" description="TIR" evidence="1">
    <location>
        <begin position="16"/>
        <end position="147"/>
    </location>
</feature>